<dbReference type="NCBIfam" id="TIGR00657">
    <property type="entry name" value="asp_kinases"/>
    <property type="match status" value="1"/>
</dbReference>
<feature type="compositionally biased region" description="Basic and acidic residues" evidence="15">
    <location>
        <begin position="223"/>
        <end position="234"/>
    </location>
</feature>
<dbReference type="FunFam" id="3.90.1150.10:FF:000151">
    <property type="entry name" value="Alanine aminotransferase 2"/>
    <property type="match status" value="1"/>
</dbReference>
<dbReference type="FunFam" id="3.40.1160.10:FF:000023">
    <property type="entry name" value="Probable aspartokinase"/>
    <property type="match status" value="1"/>
</dbReference>
<evidence type="ECO:0000313" key="17">
    <source>
        <dbReference type="EMBL" id="EJT49821.1"/>
    </source>
</evidence>
<dbReference type="GO" id="GO:0008483">
    <property type="term" value="F:transaminase activity"/>
    <property type="evidence" value="ECO:0007669"/>
    <property type="project" value="UniProtKB-KW"/>
</dbReference>
<feature type="domain" description="ACT" evidence="16">
    <location>
        <begin position="596"/>
        <end position="669"/>
    </location>
</feature>
<keyword evidence="5" id="KW-0032">Aminotransferase</keyword>
<dbReference type="Gene3D" id="3.90.1150.10">
    <property type="entry name" value="Aspartate Aminotransferase, domain 1"/>
    <property type="match status" value="1"/>
</dbReference>
<feature type="compositionally biased region" description="Basic and acidic residues" evidence="15">
    <location>
        <begin position="1164"/>
        <end position="1175"/>
    </location>
</feature>
<dbReference type="SUPFAM" id="SSF55021">
    <property type="entry name" value="ACT-like"/>
    <property type="match status" value="2"/>
</dbReference>
<feature type="compositionally biased region" description="Basic and acidic residues" evidence="15">
    <location>
        <begin position="487"/>
        <end position="506"/>
    </location>
</feature>
<comment type="cofactor">
    <cofactor evidence="1">
        <name>pyridoxal 5'-phosphate</name>
        <dbReference type="ChEBI" id="CHEBI:597326"/>
    </cofactor>
</comment>
<evidence type="ECO:0000256" key="13">
    <source>
        <dbReference type="ARBA" id="ARBA00078532"/>
    </source>
</evidence>
<dbReference type="CDD" id="cd00609">
    <property type="entry name" value="AAT_like"/>
    <property type="match status" value="1"/>
</dbReference>
<dbReference type="RefSeq" id="XP_014181071.1">
    <property type="nucleotide sequence ID" value="XM_014325596.1"/>
</dbReference>
<evidence type="ECO:0000259" key="16">
    <source>
        <dbReference type="PROSITE" id="PS51671"/>
    </source>
</evidence>
<evidence type="ECO:0000256" key="8">
    <source>
        <dbReference type="ARBA" id="ARBA00022777"/>
    </source>
</evidence>
<dbReference type="EC" id="2.7.2.4" evidence="4"/>
<dbReference type="InterPro" id="IPR054352">
    <property type="entry name" value="ACT_Aspartokinase"/>
</dbReference>
<name>J5T956_TRIAS</name>
<dbReference type="GO" id="GO:0004072">
    <property type="term" value="F:aspartate kinase activity"/>
    <property type="evidence" value="ECO:0007669"/>
    <property type="project" value="UniProtKB-EC"/>
</dbReference>
<dbReference type="KEGG" id="tasa:A1Q1_00973"/>
<dbReference type="Gene3D" id="3.40.1160.10">
    <property type="entry name" value="Acetylglutamate kinase-like"/>
    <property type="match status" value="1"/>
</dbReference>
<organism evidence="17 18">
    <name type="scientific">Trichosporon asahii var. asahii (strain ATCC 90039 / CBS 2479 / JCM 2466 / KCTC 7840 / NBRC 103889/ NCYC 2677 / UAMH 7654)</name>
    <name type="common">Yeast</name>
    <dbReference type="NCBI Taxonomy" id="1186058"/>
    <lineage>
        <taxon>Eukaryota</taxon>
        <taxon>Fungi</taxon>
        <taxon>Dikarya</taxon>
        <taxon>Basidiomycota</taxon>
        <taxon>Agaricomycotina</taxon>
        <taxon>Tremellomycetes</taxon>
        <taxon>Trichosporonales</taxon>
        <taxon>Trichosporonaceae</taxon>
        <taxon>Trichosporon</taxon>
    </lineage>
</organism>
<dbReference type="InterPro" id="IPR002912">
    <property type="entry name" value="ACT_dom"/>
</dbReference>
<dbReference type="GO" id="GO:0030170">
    <property type="term" value="F:pyridoxal phosphate binding"/>
    <property type="evidence" value="ECO:0007669"/>
    <property type="project" value="InterPro"/>
</dbReference>
<dbReference type="Pfam" id="PF00155">
    <property type="entry name" value="Aminotran_1_2"/>
    <property type="match status" value="1"/>
</dbReference>
<dbReference type="FunFam" id="1.10.287.1970:FF:000001">
    <property type="entry name" value="Alanine aminotransferase 2"/>
    <property type="match status" value="1"/>
</dbReference>
<dbReference type="InterPro" id="IPR015421">
    <property type="entry name" value="PyrdxlP-dep_Trfase_major"/>
</dbReference>
<evidence type="ECO:0000256" key="9">
    <source>
        <dbReference type="ARBA" id="ARBA00022840"/>
    </source>
</evidence>
<dbReference type="Proteomes" id="UP000002748">
    <property type="component" value="Unassembled WGS sequence"/>
</dbReference>
<comment type="similarity">
    <text evidence="11">Belongs to the class-I pyridoxal-phosphate-dependent aminotransferase family. Alanine aminotransferase subfamily.</text>
</comment>
<keyword evidence="9" id="KW-0067">ATP-binding</keyword>
<dbReference type="InterPro" id="IPR036393">
    <property type="entry name" value="AceGlu_kinase-like_sf"/>
</dbReference>
<dbReference type="InterPro" id="IPR015422">
    <property type="entry name" value="PyrdxlP-dep_Trfase_small"/>
</dbReference>
<dbReference type="GO" id="GO:0009088">
    <property type="term" value="P:threonine biosynthetic process"/>
    <property type="evidence" value="ECO:0007669"/>
    <property type="project" value="UniProtKB-ARBA"/>
</dbReference>
<evidence type="ECO:0000256" key="7">
    <source>
        <dbReference type="ARBA" id="ARBA00022741"/>
    </source>
</evidence>
<dbReference type="SUPFAM" id="SSF53633">
    <property type="entry name" value="Carbamate kinase-like"/>
    <property type="match status" value="1"/>
</dbReference>
<dbReference type="InterPro" id="IPR001048">
    <property type="entry name" value="Asp/Glu/Uridylate_kinase"/>
</dbReference>
<dbReference type="InterPro" id="IPR001341">
    <property type="entry name" value="Asp_kinase"/>
</dbReference>
<evidence type="ECO:0000256" key="6">
    <source>
        <dbReference type="ARBA" id="ARBA00022679"/>
    </source>
</evidence>
<dbReference type="GO" id="GO:0009090">
    <property type="term" value="P:homoserine biosynthetic process"/>
    <property type="evidence" value="ECO:0007669"/>
    <property type="project" value="UniProtKB-ARBA"/>
</dbReference>
<dbReference type="Pfam" id="PF00696">
    <property type="entry name" value="AA_kinase"/>
    <property type="match status" value="1"/>
</dbReference>
<dbReference type="HOGENOM" id="CLU_008207_0_0_1"/>
<dbReference type="Gene3D" id="1.10.287.1970">
    <property type="match status" value="1"/>
</dbReference>
<keyword evidence="7" id="KW-0547">Nucleotide-binding</keyword>
<evidence type="ECO:0000256" key="10">
    <source>
        <dbReference type="ARBA" id="ARBA00022898"/>
    </source>
</evidence>
<evidence type="ECO:0000256" key="1">
    <source>
        <dbReference type="ARBA" id="ARBA00001933"/>
    </source>
</evidence>
<reference evidence="17 18" key="1">
    <citation type="journal article" date="2012" name="Eukaryot. Cell">
        <title>Draft genome sequence of CBS 2479, the standard type strain of Trichosporon asahii.</title>
        <authorList>
            <person name="Yang R.Y."/>
            <person name="Li H.T."/>
            <person name="Zhu H."/>
            <person name="Zhou G.P."/>
            <person name="Wang M."/>
            <person name="Wang L."/>
        </authorList>
    </citation>
    <scope>NUCLEOTIDE SEQUENCE [LARGE SCALE GENOMIC DNA]</scope>
    <source>
        <strain evidence="18">ATCC 90039 / CBS 2479 / JCM 2466 / KCTC 7840 / NCYC 2677 / UAMH 7654</strain>
    </source>
</reference>
<dbReference type="GO" id="GO:0071266">
    <property type="term" value="P:'de novo' L-methionine biosynthetic process"/>
    <property type="evidence" value="ECO:0007669"/>
    <property type="project" value="UniProtKB-ARBA"/>
</dbReference>
<dbReference type="PROSITE" id="PS51671">
    <property type="entry name" value="ACT"/>
    <property type="match status" value="1"/>
</dbReference>
<dbReference type="PROSITE" id="PS00324">
    <property type="entry name" value="ASPARTOKINASE"/>
    <property type="match status" value="1"/>
</dbReference>
<feature type="region of interest" description="Disordered" evidence="15">
    <location>
        <begin position="1150"/>
        <end position="1175"/>
    </location>
</feature>
<evidence type="ECO:0000256" key="3">
    <source>
        <dbReference type="ARBA" id="ARBA00011738"/>
    </source>
</evidence>
<protein>
    <recommendedName>
        <fullName evidence="4">aspartate kinase</fullName>
        <ecNumber evidence="4">2.7.2.4</ecNumber>
    </recommendedName>
    <alternativeName>
        <fullName evidence="12">Glutamate pyruvate transaminase</fullName>
    </alternativeName>
    <alternativeName>
        <fullName evidence="13">Glutamic--alanine transaminase</fullName>
    </alternativeName>
    <alternativeName>
        <fullName evidence="14">Glutamic--pyruvic transaminase</fullName>
    </alternativeName>
</protein>
<accession>J5T956</accession>
<feature type="compositionally biased region" description="Polar residues" evidence="15">
    <location>
        <begin position="208"/>
        <end position="220"/>
    </location>
</feature>
<dbReference type="OrthoDB" id="4323675at2759"/>
<feature type="compositionally biased region" description="Low complexity" evidence="15">
    <location>
        <begin position="180"/>
        <end position="189"/>
    </location>
</feature>
<dbReference type="EMBL" id="ALBS01000145">
    <property type="protein sequence ID" value="EJT49821.1"/>
    <property type="molecule type" value="Genomic_DNA"/>
</dbReference>
<gene>
    <name evidence="17" type="ORF">A1Q1_00973</name>
</gene>
<evidence type="ECO:0000256" key="4">
    <source>
        <dbReference type="ARBA" id="ARBA00013059"/>
    </source>
</evidence>
<dbReference type="GO" id="GO:0042853">
    <property type="term" value="P:L-alanine catabolic process"/>
    <property type="evidence" value="ECO:0007669"/>
    <property type="project" value="UniProtKB-UniPathway"/>
</dbReference>
<comment type="subunit">
    <text evidence="3">Homodimer.</text>
</comment>
<dbReference type="SUPFAM" id="SSF53383">
    <property type="entry name" value="PLP-dependent transferases"/>
    <property type="match status" value="1"/>
</dbReference>
<dbReference type="InterPro" id="IPR018042">
    <property type="entry name" value="Aspartate_kinase_CS"/>
</dbReference>
<dbReference type="Gene3D" id="3.40.640.10">
    <property type="entry name" value="Type I PLP-dependent aspartate aminotransferase-like (Major domain)"/>
    <property type="match status" value="1"/>
</dbReference>
<keyword evidence="6" id="KW-0808">Transferase</keyword>
<evidence type="ECO:0000313" key="18">
    <source>
        <dbReference type="Proteomes" id="UP000002748"/>
    </source>
</evidence>
<feature type="region of interest" description="Disordered" evidence="15">
    <location>
        <begin position="480"/>
        <end position="506"/>
    </location>
</feature>
<dbReference type="Gene3D" id="3.30.2130.10">
    <property type="entry name" value="VC0802-like"/>
    <property type="match status" value="1"/>
</dbReference>
<sequence>MVTTMSPSSGASTPKDAYYEEPLYRNSADENTPWLIQKYGGTSVGKSLDSITEIVEHALHDKENSLAIIDHIIPSPRAREDMKKSQRASVTCQPGPAFTGWLPLADLTDAPIWHRFHRPIASPLPRIVQATNAQVLPPKQQGRDRMQCAQHADQGARHDESAAPGVARGARPRQREAELDSMMSSLSSLKDAKDESRCASPSPFQPLSGRTRSPSDSGPDTPTAKEESFEPRFHTTVDTIKRGHLDAARQALRRGPLRDELEEEIERDCEALRSFLSAAHIIDEISPRSQDSIIGTGERLACKIVAAALRDRGVDAELVVLDNIVDAAMSSVTDSGLTASGDQGVSQLGQAFYDELAQRLGERLRECGTRIPVVTGFFGPVPGSLLAQIGRGYTDLCAALCAVGTRASELQVWKEVDGIFTADPRKVPSARLVPSITPDEAAELTYYGSEVIHPFTMEQVIRARIPIRIKNVENPQGQGTIILPDQEFPRGLDTKPPQHDPNHESDRLPTAVTIKDQILVLNIHSNRKTISHGFLARIFGTLDRAGVVVDLISTSEVHVSMAMQDFGNARRLERLVRDLEKIGEITVSHDMAILSLVGRNMRNAIGSASAMFGALARADINLEMISQGASEINISCVIANKDAVKALNVIHDSCLNLSPSASSSGASSPGSRHKALTADTVNPVVQAVEYAVRGELSIKADDLAAQLAGELAGGNTLPFEHITYCNIGNPQDKVLGQRPLTYWRQVAALVEYPALITHPVASQVFPADALEKASQLVAEFGSIGAYTGSKGSLPIRKRVAQFLQRRDGFPADPDQIYLTGGATPAVAMLMGIALRPGDGALIPIPQYPLYTATLAHLQAKPVEYHLDESRGWALDLESVKKAIARAKADGTPLKMLVVINPGNPTGSCLSEADMRAIVQLCYDESLLLLADEVYQTNVYDPARRPFASFKRVVRSMPQPICDEVELVSLHSISKGVSGECGRRGGYLEAVNLDSDVEDLLQKMASISLCAPTSGQVGVDLLVSPPAEGSPSYQTYKEEAAAIHDGMRQRSAYMAERFNRLSGVQCQPADGAMYLFPTLEFPPKAKEAARKAGKEADVFYALALLDATGICTVAGSGFGQKDGTHHLRVTCLAPGAEEMMDKIERFHEDFMRKYAPQSSPSTSRTKKEGKGEVEDK</sequence>
<dbReference type="InterPro" id="IPR045088">
    <property type="entry name" value="ALAT1/2-like"/>
</dbReference>
<dbReference type="PANTHER" id="PTHR11751:SF29">
    <property type="entry name" value="ALANINE TRANSAMINASE"/>
    <property type="match status" value="1"/>
</dbReference>
<evidence type="ECO:0000256" key="11">
    <source>
        <dbReference type="ARBA" id="ARBA00025785"/>
    </source>
</evidence>
<dbReference type="Pfam" id="PF22468">
    <property type="entry name" value="ACT_9"/>
    <property type="match status" value="1"/>
</dbReference>
<dbReference type="PANTHER" id="PTHR11751">
    <property type="entry name" value="ALANINE AMINOTRANSFERASE"/>
    <property type="match status" value="1"/>
</dbReference>
<comment type="similarity">
    <text evidence="2">Belongs to the aspartokinase family.</text>
</comment>
<evidence type="ECO:0000256" key="2">
    <source>
        <dbReference type="ARBA" id="ARBA00010122"/>
    </source>
</evidence>
<keyword evidence="10" id="KW-0663">Pyridoxal phosphate</keyword>
<dbReference type="FunFam" id="3.30.2130.10:FF:000001">
    <property type="entry name" value="Bifunctional aspartokinase/homoserine dehydrogenase"/>
    <property type="match status" value="1"/>
</dbReference>
<dbReference type="InterPro" id="IPR045865">
    <property type="entry name" value="ACT-like_dom_sf"/>
</dbReference>
<evidence type="ECO:0000256" key="5">
    <source>
        <dbReference type="ARBA" id="ARBA00022576"/>
    </source>
</evidence>
<evidence type="ECO:0000256" key="12">
    <source>
        <dbReference type="ARBA" id="ARBA00077894"/>
    </source>
</evidence>
<comment type="caution">
    <text evidence="17">The sequence shown here is derived from an EMBL/GenBank/DDBJ whole genome shotgun (WGS) entry which is preliminary data.</text>
</comment>
<dbReference type="GO" id="GO:0005524">
    <property type="term" value="F:ATP binding"/>
    <property type="evidence" value="ECO:0007669"/>
    <property type="project" value="UniProtKB-KW"/>
</dbReference>
<dbReference type="InterPro" id="IPR004839">
    <property type="entry name" value="Aminotransferase_I/II_large"/>
</dbReference>
<dbReference type="AlphaFoldDB" id="J5T956"/>
<dbReference type="InterPro" id="IPR015424">
    <property type="entry name" value="PyrdxlP-dep_Trfase"/>
</dbReference>
<proteinExistence type="inferred from homology"/>
<feature type="region of interest" description="Disordered" evidence="15">
    <location>
        <begin position="137"/>
        <end position="234"/>
    </location>
</feature>
<evidence type="ECO:0000256" key="14">
    <source>
        <dbReference type="ARBA" id="ARBA00080525"/>
    </source>
</evidence>
<keyword evidence="8 17" id="KW-0418">Kinase</keyword>
<dbReference type="FunFam" id="3.40.640.10:FF:000012">
    <property type="entry name" value="alanine aminotransferase 2"/>
    <property type="match status" value="1"/>
</dbReference>
<dbReference type="VEuPathDB" id="FungiDB:A1Q1_00973"/>
<dbReference type="GeneID" id="25984487"/>
<dbReference type="UniPathway" id="UPA00528">
    <property type="reaction ID" value="UER00586"/>
</dbReference>
<evidence type="ECO:0000256" key="15">
    <source>
        <dbReference type="SAM" id="MobiDB-lite"/>
    </source>
</evidence>